<accession>A0A0N5C8F4</accession>
<evidence type="ECO:0000256" key="1">
    <source>
        <dbReference type="SAM" id="Phobius"/>
    </source>
</evidence>
<sequence length="60" mass="6846">MQFSQRPVLIVIVVGVSMSSVLIKIGELPWQLIVKIVCFFNLLLSHLMVHILSWKNNLIS</sequence>
<proteinExistence type="predicted"/>
<dbReference type="AlphaFoldDB" id="A0A0N5C8F4"/>
<keyword evidence="1" id="KW-0472">Membrane</keyword>
<evidence type="ECO:0000313" key="2">
    <source>
        <dbReference type="Proteomes" id="UP000046392"/>
    </source>
</evidence>
<keyword evidence="1" id="KW-0812">Transmembrane</keyword>
<dbReference type="Proteomes" id="UP000046392">
    <property type="component" value="Unplaced"/>
</dbReference>
<dbReference type="WBParaSite" id="SPAL_0001420250.1">
    <property type="protein sequence ID" value="SPAL_0001420250.1"/>
    <property type="gene ID" value="SPAL_0001420250"/>
</dbReference>
<reference evidence="3" key="1">
    <citation type="submission" date="2017-02" db="UniProtKB">
        <authorList>
            <consortium name="WormBaseParasite"/>
        </authorList>
    </citation>
    <scope>IDENTIFICATION</scope>
</reference>
<protein>
    <submittedName>
        <fullName evidence="3">Uncharacterized protein</fullName>
    </submittedName>
</protein>
<keyword evidence="1" id="KW-1133">Transmembrane helix</keyword>
<organism evidence="2 3">
    <name type="scientific">Strongyloides papillosus</name>
    <name type="common">Intestinal threadworm</name>
    <dbReference type="NCBI Taxonomy" id="174720"/>
    <lineage>
        <taxon>Eukaryota</taxon>
        <taxon>Metazoa</taxon>
        <taxon>Ecdysozoa</taxon>
        <taxon>Nematoda</taxon>
        <taxon>Chromadorea</taxon>
        <taxon>Rhabditida</taxon>
        <taxon>Tylenchina</taxon>
        <taxon>Panagrolaimomorpha</taxon>
        <taxon>Strongyloidoidea</taxon>
        <taxon>Strongyloididae</taxon>
        <taxon>Strongyloides</taxon>
    </lineage>
</organism>
<name>A0A0N5C8F4_STREA</name>
<feature type="transmembrane region" description="Helical" evidence="1">
    <location>
        <begin position="7"/>
        <end position="26"/>
    </location>
</feature>
<feature type="transmembrane region" description="Helical" evidence="1">
    <location>
        <begin position="32"/>
        <end position="54"/>
    </location>
</feature>
<keyword evidence="2" id="KW-1185">Reference proteome</keyword>
<evidence type="ECO:0000313" key="3">
    <source>
        <dbReference type="WBParaSite" id="SPAL_0001420250.1"/>
    </source>
</evidence>